<feature type="domain" description="Transposase Tc1-like" evidence="1">
    <location>
        <begin position="3"/>
        <end position="70"/>
    </location>
</feature>
<evidence type="ECO:0000313" key="2">
    <source>
        <dbReference type="Proteomes" id="UP000887566"/>
    </source>
</evidence>
<evidence type="ECO:0000259" key="1">
    <source>
        <dbReference type="Pfam" id="PF01498"/>
    </source>
</evidence>
<protein>
    <submittedName>
        <fullName evidence="3">Transposase Tc1-like domain-containing protein</fullName>
    </submittedName>
</protein>
<dbReference type="InterPro" id="IPR002492">
    <property type="entry name" value="Transposase_Tc1-like"/>
</dbReference>
<organism evidence="2 3">
    <name type="scientific">Plectus sambesii</name>
    <dbReference type="NCBI Taxonomy" id="2011161"/>
    <lineage>
        <taxon>Eukaryota</taxon>
        <taxon>Metazoa</taxon>
        <taxon>Ecdysozoa</taxon>
        <taxon>Nematoda</taxon>
        <taxon>Chromadorea</taxon>
        <taxon>Plectida</taxon>
        <taxon>Plectina</taxon>
        <taxon>Plectoidea</taxon>
        <taxon>Plectidae</taxon>
        <taxon>Plectus</taxon>
    </lineage>
</organism>
<sequence length="113" mass="12885">MDRILFLESKEDPKRTPPKVLVAAGVPEISVSTVQRGLREKGLYGRVAAHKPYVPKTNMEKRGKFTREHLQWTTGLEESQKFRKPDDLFDAVSQELAVLPLQTLETLVESKPR</sequence>
<dbReference type="GO" id="GO:0003677">
    <property type="term" value="F:DNA binding"/>
    <property type="evidence" value="ECO:0007669"/>
    <property type="project" value="InterPro"/>
</dbReference>
<dbReference type="Pfam" id="PF01498">
    <property type="entry name" value="HTH_Tnp_Tc3_2"/>
    <property type="match status" value="1"/>
</dbReference>
<dbReference type="AlphaFoldDB" id="A0A914WBV4"/>
<evidence type="ECO:0000313" key="3">
    <source>
        <dbReference type="WBParaSite" id="PSAMB.scaffold3574size17742.g22167.t1"/>
    </source>
</evidence>
<dbReference type="GO" id="GO:0006313">
    <property type="term" value="P:DNA transposition"/>
    <property type="evidence" value="ECO:0007669"/>
    <property type="project" value="InterPro"/>
</dbReference>
<dbReference type="WBParaSite" id="PSAMB.scaffold3574size17742.g22167.t1">
    <property type="protein sequence ID" value="PSAMB.scaffold3574size17742.g22167.t1"/>
    <property type="gene ID" value="PSAMB.scaffold3574size17742.g22167"/>
</dbReference>
<name>A0A914WBV4_9BILA</name>
<accession>A0A914WBV4</accession>
<proteinExistence type="predicted"/>
<dbReference type="GO" id="GO:0015074">
    <property type="term" value="P:DNA integration"/>
    <property type="evidence" value="ECO:0007669"/>
    <property type="project" value="InterPro"/>
</dbReference>
<reference evidence="3" key="1">
    <citation type="submission" date="2022-11" db="UniProtKB">
        <authorList>
            <consortium name="WormBaseParasite"/>
        </authorList>
    </citation>
    <scope>IDENTIFICATION</scope>
</reference>
<dbReference type="Proteomes" id="UP000887566">
    <property type="component" value="Unplaced"/>
</dbReference>
<keyword evidence="2" id="KW-1185">Reference proteome</keyword>